<protein>
    <recommendedName>
        <fullName evidence="12">DDT domain-containing protein</fullName>
    </recommendedName>
</protein>
<evidence type="ECO:0000256" key="5">
    <source>
        <dbReference type="ARBA" id="ARBA00022553"/>
    </source>
</evidence>
<proteinExistence type="predicted"/>
<feature type="region of interest" description="Disordered" evidence="11">
    <location>
        <begin position="169"/>
        <end position="222"/>
    </location>
</feature>
<accession>A0A087GTR4</accession>
<evidence type="ECO:0000313" key="13">
    <source>
        <dbReference type="EMBL" id="KFK33266.1"/>
    </source>
</evidence>
<dbReference type="InterPro" id="IPR040221">
    <property type="entry name" value="CDCA7/CDA7L"/>
</dbReference>
<gene>
    <name evidence="13" type="ordered locus">AALP_Aa6g352300</name>
</gene>
<evidence type="ECO:0000256" key="4">
    <source>
        <dbReference type="ARBA" id="ARBA00022499"/>
    </source>
</evidence>
<evidence type="ECO:0000256" key="9">
    <source>
        <dbReference type="ARBA" id="ARBA00023242"/>
    </source>
</evidence>
<name>A0A087GTR4_ARAAL</name>
<keyword evidence="9" id="KW-0539">Nucleus</keyword>
<keyword evidence="14" id="KW-1185">Reference proteome</keyword>
<dbReference type="Pfam" id="PF10497">
    <property type="entry name" value="zf-4CXXC_R1"/>
    <property type="match status" value="1"/>
</dbReference>
<dbReference type="AlphaFoldDB" id="A0A087GTR4"/>
<evidence type="ECO:0000313" key="14">
    <source>
        <dbReference type="Proteomes" id="UP000029120"/>
    </source>
</evidence>
<evidence type="ECO:0000256" key="2">
    <source>
        <dbReference type="ARBA" id="ARBA00004496"/>
    </source>
</evidence>
<evidence type="ECO:0000256" key="7">
    <source>
        <dbReference type="ARBA" id="ARBA00023015"/>
    </source>
</evidence>
<keyword evidence="4" id="KW-1017">Isopeptide bond</keyword>
<evidence type="ECO:0000256" key="8">
    <source>
        <dbReference type="ARBA" id="ARBA00023163"/>
    </source>
</evidence>
<feature type="region of interest" description="Disordered" evidence="11">
    <location>
        <begin position="1"/>
        <end position="31"/>
    </location>
</feature>
<evidence type="ECO:0000259" key="12">
    <source>
        <dbReference type="PROSITE" id="PS50827"/>
    </source>
</evidence>
<feature type="domain" description="DDT" evidence="12">
    <location>
        <begin position="259"/>
        <end position="324"/>
    </location>
</feature>
<keyword evidence="5" id="KW-0597">Phosphoprotein</keyword>
<dbReference type="GO" id="GO:0005737">
    <property type="term" value="C:cytoplasm"/>
    <property type="evidence" value="ECO:0007669"/>
    <property type="project" value="UniProtKB-SubCell"/>
</dbReference>
<dbReference type="InterPro" id="IPR018866">
    <property type="entry name" value="Znf-4CXXC_R1"/>
</dbReference>
<keyword evidence="8" id="KW-0804">Transcription</keyword>
<feature type="compositionally biased region" description="Polar residues" evidence="11">
    <location>
        <begin position="1"/>
        <end position="12"/>
    </location>
</feature>
<organism evidence="13 14">
    <name type="scientific">Arabis alpina</name>
    <name type="common">Alpine rock-cress</name>
    <dbReference type="NCBI Taxonomy" id="50452"/>
    <lineage>
        <taxon>Eukaryota</taxon>
        <taxon>Viridiplantae</taxon>
        <taxon>Streptophyta</taxon>
        <taxon>Embryophyta</taxon>
        <taxon>Tracheophyta</taxon>
        <taxon>Spermatophyta</taxon>
        <taxon>Magnoliopsida</taxon>
        <taxon>eudicotyledons</taxon>
        <taxon>Gunneridae</taxon>
        <taxon>Pentapetalae</taxon>
        <taxon>rosids</taxon>
        <taxon>malvids</taxon>
        <taxon>Brassicales</taxon>
        <taxon>Brassicaceae</taxon>
        <taxon>Arabideae</taxon>
        <taxon>Arabis</taxon>
    </lineage>
</organism>
<sequence>MAVVSNEQNLQAPNPDVTVAAETGTEESTGGKTCHQCRQKRPVIGSCVAKKGNTTCLLQFCPSCLRNRYGEKAEEVVAKTDWVCPKCRGNCNCSICRKKNGYRPTGILAHTAKATGFSSVSELLKTEGHDKYFYQRKVKLEDAAPLELGQENATEQTIVEVKKSKNAKRKELKDMNNGGGDDQAAVETSSRKRIKASDAVQETDGAEKAVPERKNKKTAAAKIKKPKPVLKKKEEYQLEEIMPPQGTGLITVSRIELPPDDAGDALQFLEFCSAFEKALDLRKGQAESVIREMFAGRNTRRQQHSTLTQMIIQILTLILKDRGQTSVCMSATDSSWFTAVGICFLESEVKYDDFPPEFFKKGIAAYEELDSSKRLKLLNFLCDEALGTSLLRDCIDDVETTERKKEGKEMLNAAKEKEKQLKQKLEDELAKAVAENNGVPLTTEERDAVESQMNDDAEEVRSEMLSAMEMLSTKSQKCNDALRTKPLEVDDNGLVFWKLNCYNEEPNILVQDLGSGSDEIPQEKWSAFSPEQKPQLEKYIPFVRMKRRQAKQISKQNSKQNASTST</sequence>
<dbReference type="eggNOG" id="ENOG502QU1W">
    <property type="taxonomic scope" value="Eukaryota"/>
</dbReference>
<feature type="coiled-coil region" evidence="10">
    <location>
        <begin position="404"/>
        <end position="435"/>
    </location>
</feature>
<dbReference type="OrthoDB" id="298344at2759"/>
<keyword evidence="10" id="KW-0175">Coiled coil</keyword>
<dbReference type="SMART" id="SM00571">
    <property type="entry name" value="DDT"/>
    <property type="match status" value="1"/>
</dbReference>
<dbReference type="PROSITE" id="PS50827">
    <property type="entry name" value="DDT"/>
    <property type="match status" value="1"/>
</dbReference>
<dbReference type="EMBL" id="CM002874">
    <property type="protein sequence ID" value="KFK33266.1"/>
    <property type="molecule type" value="Genomic_DNA"/>
</dbReference>
<dbReference type="InterPro" id="IPR018501">
    <property type="entry name" value="DDT_dom"/>
</dbReference>
<dbReference type="OMA" id="YISSIRM"/>
<evidence type="ECO:0000256" key="11">
    <source>
        <dbReference type="SAM" id="MobiDB-lite"/>
    </source>
</evidence>
<dbReference type="Pfam" id="PF15612">
    <property type="entry name" value="WHIM1"/>
    <property type="match status" value="1"/>
</dbReference>
<dbReference type="GO" id="GO:0006355">
    <property type="term" value="P:regulation of DNA-templated transcription"/>
    <property type="evidence" value="ECO:0007669"/>
    <property type="project" value="InterPro"/>
</dbReference>
<dbReference type="PANTHER" id="PTHR31169:SF8">
    <property type="entry name" value="ZINC-FINGER DOMAIN OF MONOAMINE-OXIDASE A REPRESSOR R1 PROTEIN"/>
    <property type="match status" value="1"/>
</dbReference>
<evidence type="ECO:0000256" key="10">
    <source>
        <dbReference type="SAM" id="Coils"/>
    </source>
</evidence>
<dbReference type="Gramene" id="KFK33266">
    <property type="protein sequence ID" value="KFK33266"/>
    <property type="gene ID" value="AALP_AA6G352300"/>
</dbReference>
<keyword evidence="3" id="KW-0963">Cytoplasm</keyword>
<evidence type="ECO:0000256" key="6">
    <source>
        <dbReference type="ARBA" id="ARBA00022843"/>
    </source>
</evidence>
<keyword evidence="7" id="KW-0805">Transcription regulation</keyword>
<comment type="subcellular location">
    <subcellularLocation>
        <location evidence="2">Cytoplasm</location>
    </subcellularLocation>
    <subcellularLocation>
        <location evidence="1">Nucleus</location>
    </subcellularLocation>
</comment>
<dbReference type="InterPro" id="IPR028942">
    <property type="entry name" value="WHIM1_dom"/>
</dbReference>
<dbReference type="Proteomes" id="UP000029120">
    <property type="component" value="Chromosome 6"/>
</dbReference>
<keyword evidence="6" id="KW-0832">Ubl conjugation</keyword>
<feature type="compositionally biased region" description="Low complexity" evidence="11">
    <location>
        <begin position="22"/>
        <end position="31"/>
    </location>
</feature>
<dbReference type="PANTHER" id="PTHR31169">
    <property type="entry name" value="OS05G0300700 PROTEIN"/>
    <property type="match status" value="1"/>
</dbReference>
<dbReference type="GO" id="GO:0005634">
    <property type="term" value="C:nucleus"/>
    <property type="evidence" value="ECO:0007669"/>
    <property type="project" value="UniProtKB-SubCell"/>
</dbReference>
<reference evidence="14" key="1">
    <citation type="journal article" date="2015" name="Nat. Plants">
        <title>Genome expansion of Arabis alpina linked with retrotransposition and reduced symmetric DNA methylation.</title>
        <authorList>
            <person name="Willing E.M."/>
            <person name="Rawat V."/>
            <person name="Mandakova T."/>
            <person name="Maumus F."/>
            <person name="James G.V."/>
            <person name="Nordstroem K.J."/>
            <person name="Becker C."/>
            <person name="Warthmann N."/>
            <person name="Chica C."/>
            <person name="Szarzynska B."/>
            <person name="Zytnicki M."/>
            <person name="Albani M.C."/>
            <person name="Kiefer C."/>
            <person name="Bergonzi S."/>
            <person name="Castaings L."/>
            <person name="Mateos J.L."/>
            <person name="Berns M.C."/>
            <person name="Bujdoso N."/>
            <person name="Piofczyk T."/>
            <person name="de Lorenzo L."/>
            <person name="Barrero-Sicilia C."/>
            <person name="Mateos I."/>
            <person name="Piednoel M."/>
            <person name="Hagmann J."/>
            <person name="Chen-Min-Tao R."/>
            <person name="Iglesias-Fernandez R."/>
            <person name="Schuster S.C."/>
            <person name="Alonso-Blanco C."/>
            <person name="Roudier F."/>
            <person name="Carbonero P."/>
            <person name="Paz-Ares J."/>
            <person name="Davis S.J."/>
            <person name="Pecinka A."/>
            <person name="Quesneville H."/>
            <person name="Colot V."/>
            <person name="Lysak M.A."/>
            <person name="Weigel D."/>
            <person name="Coupland G."/>
            <person name="Schneeberger K."/>
        </authorList>
    </citation>
    <scope>NUCLEOTIDE SEQUENCE [LARGE SCALE GENOMIC DNA]</scope>
    <source>
        <strain evidence="14">cv. Pajares</strain>
    </source>
</reference>
<evidence type="ECO:0000256" key="3">
    <source>
        <dbReference type="ARBA" id="ARBA00022490"/>
    </source>
</evidence>
<evidence type="ECO:0000256" key="1">
    <source>
        <dbReference type="ARBA" id="ARBA00004123"/>
    </source>
</evidence>